<keyword evidence="2 5" id="KW-0489">Methyltransferase</keyword>
<comment type="caution">
    <text evidence="5">The sequence shown here is derived from an EMBL/GenBank/DDBJ whole genome shotgun (WGS) entry which is preliminary data.</text>
</comment>
<dbReference type="InterPro" id="IPR029063">
    <property type="entry name" value="SAM-dependent_MTases_sf"/>
</dbReference>
<comment type="similarity">
    <text evidence="1">Belongs to the methyltransferase superfamily.</text>
</comment>
<accession>A0A495KAW2</accession>
<dbReference type="Pfam" id="PF08241">
    <property type="entry name" value="Methyltransf_11"/>
    <property type="match status" value="1"/>
</dbReference>
<dbReference type="PANTHER" id="PTHR44942">
    <property type="entry name" value="METHYLTRANSF_11 DOMAIN-CONTAINING PROTEIN"/>
    <property type="match status" value="1"/>
</dbReference>
<dbReference type="PANTHER" id="PTHR44942:SF4">
    <property type="entry name" value="METHYLTRANSFERASE TYPE 11 DOMAIN-CONTAINING PROTEIN"/>
    <property type="match status" value="1"/>
</dbReference>
<dbReference type="InterPro" id="IPR051052">
    <property type="entry name" value="Diverse_substrate_MTase"/>
</dbReference>
<gene>
    <name evidence="5" type="ORF">DFJ75_4689</name>
</gene>
<proteinExistence type="inferred from homology"/>
<dbReference type="Gene3D" id="3.40.50.150">
    <property type="entry name" value="Vaccinia Virus protein VP39"/>
    <property type="match status" value="1"/>
</dbReference>
<dbReference type="GO" id="GO:0008757">
    <property type="term" value="F:S-adenosylmethionine-dependent methyltransferase activity"/>
    <property type="evidence" value="ECO:0007669"/>
    <property type="project" value="InterPro"/>
</dbReference>
<evidence type="ECO:0000256" key="2">
    <source>
        <dbReference type="ARBA" id="ARBA00022603"/>
    </source>
</evidence>
<protein>
    <submittedName>
        <fullName evidence="5">Methyltransferase family protein</fullName>
    </submittedName>
</protein>
<evidence type="ECO:0000256" key="3">
    <source>
        <dbReference type="ARBA" id="ARBA00022679"/>
    </source>
</evidence>
<dbReference type="Proteomes" id="UP000274762">
    <property type="component" value="Unassembled WGS sequence"/>
</dbReference>
<evidence type="ECO:0000313" key="5">
    <source>
        <dbReference type="EMBL" id="RKR97798.1"/>
    </source>
</evidence>
<sequence length="256" mass="28191">MSHVDAACHSGGVDKKLDRRWNHNIHYYDIALAAAPMASTALDVGTGDGLLAARLAENVDEVTGIDSDNETLTNTQKNTSADVTWIVGDVLTYPLPEAHYDLVTAVATVHHFPDLAAGLGRLARLTAPGGTLVVIGCARSSTAQDYALELVGAVQHQVLSRRRGYWQHNAPVQMDFPHTYTQVKGIATAVLPGLSWRRLPLWRYAITWRSRRRTSEHCADKHLDNDFPVPHCLDAHRRGRTRTVGKSMRTLVRGCS</sequence>
<evidence type="ECO:0000313" key="6">
    <source>
        <dbReference type="Proteomes" id="UP000274762"/>
    </source>
</evidence>
<dbReference type="EMBL" id="RBKV01000001">
    <property type="protein sequence ID" value="RKR97798.1"/>
    <property type="molecule type" value="Genomic_DNA"/>
</dbReference>
<name>A0A495KAW2_WILMA</name>
<evidence type="ECO:0000259" key="4">
    <source>
        <dbReference type="Pfam" id="PF08241"/>
    </source>
</evidence>
<feature type="domain" description="Methyltransferase type 11" evidence="4">
    <location>
        <begin position="42"/>
        <end position="134"/>
    </location>
</feature>
<dbReference type="CDD" id="cd02440">
    <property type="entry name" value="AdoMet_MTases"/>
    <property type="match status" value="1"/>
</dbReference>
<evidence type="ECO:0000256" key="1">
    <source>
        <dbReference type="ARBA" id="ARBA00008361"/>
    </source>
</evidence>
<dbReference type="GO" id="GO:0032259">
    <property type="term" value="P:methylation"/>
    <property type="evidence" value="ECO:0007669"/>
    <property type="project" value="UniProtKB-KW"/>
</dbReference>
<reference evidence="5 6" key="1">
    <citation type="submission" date="2018-10" db="EMBL/GenBank/DDBJ databases">
        <title>Sequencing the genomes of 1000 actinobacteria strains.</title>
        <authorList>
            <person name="Klenk H.-P."/>
        </authorList>
    </citation>
    <scope>NUCLEOTIDE SEQUENCE [LARGE SCALE GENOMIC DNA]</scope>
    <source>
        <strain evidence="5 6">DSM 44343</strain>
    </source>
</reference>
<dbReference type="SUPFAM" id="SSF53335">
    <property type="entry name" value="S-adenosyl-L-methionine-dependent methyltransferases"/>
    <property type="match status" value="1"/>
</dbReference>
<dbReference type="AlphaFoldDB" id="A0A495KAW2"/>
<keyword evidence="3 5" id="KW-0808">Transferase</keyword>
<organism evidence="5 6">
    <name type="scientific">Williamsia marianensis</name>
    <dbReference type="NCBI Taxonomy" id="85044"/>
    <lineage>
        <taxon>Bacteria</taxon>
        <taxon>Bacillati</taxon>
        <taxon>Actinomycetota</taxon>
        <taxon>Actinomycetes</taxon>
        <taxon>Mycobacteriales</taxon>
        <taxon>Nocardiaceae</taxon>
        <taxon>Williamsia</taxon>
    </lineage>
</organism>
<dbReference type="InterPro" id="IPR013216">
    <property type="entry name" value="Methyltransf_11"/>
</dbReference>